<organism evidence="10 11">
    <name type="scientific">Scandinavium goeteborgense</name>
    <dbReference type="NCBI Taxonomy" id="1851514"/>
    <lineage>
        <taxon>Bacteria</taxon>
        <taxon>Pseudomonadati</taxon>
        <taxon>Pseudomonadota</taxon>
        <taxon>Gammaproteobacteria</taxon>
        <taxon>Enterobacterales</taxon>
        <taxon>Enterobacteriaceae</taxon>
        <taxon>Scandinavium</taxon>
    </lineage>
</organism>
<dbReference type="RefSeq" id="WP_133460045.1">
    <property type="nucleotide sequence ID" value="NZ_SNVX01000001.1"/>
</dbReference>
<keyword evidence="5" id="KW-0235">DNA replication</keyword>
<evidence type="ECO:0000313" key="10">
    <source>
        <dbReference type="EMBL" id="TDN64530.1"/>
    </source>
</evidence>
<name>A0A4V3BQU9_SCAGO</name>
<feature type="domain" description="DNA polymerase III subunit delta' AAA+ ATPase lid" evidence="9">
    <location>
        <begin position="167"/>
        <end position="205"/>
    </location>
</feature>
<evidence type="ECO:0000256" key="3">
    <source>
        <dbReference type="ARBA" id="ARBA00022679"/>
    </source>
</evidence>
<dbReference type="SUPFAM" id="SSF48019">
    <property type="entry name" value="post-AAA+ oligomerization domain-like"/>
    <property type="match status" value="1"/>
</dbReference>
<dbReference type="AlphaFoldDB" id="A0A4V3BQU9"/>
<dbReference type="GO" id="GO:0008408">
    <property type="term" value="F:3'-5' exonuclease activity"/>
    <property type="evidence" value="ECO:0007669"/>
    <property type="project" value="InterPro"/>
</dbReference>
<dbReference type="Pfam" id="PF13177">
    <property type="entry name" value="DNA_pol3_delta2"/>
    <property type="match status" value="1"/>
</dbReference>
<dbReference type="InterPro" id="IPR015199">
    <property type="entry name" value="DNA_pol_III_delta_C"/>
</dbReference>
<dbReference type="Proteomes" id="UP000295530">
    <property type="component" value="Unassembled WGS sequence"/>
</dbReference>
<evidence type="ECO:0000259" key="8">
    <source>
        <dbReference type="Pfam" id="PF09115"/>
    </source>
</evidence>
<dbReference type="PANTHER" id="PTHR11669:SF8">
    <property type="entry name" value="DNA POLYMERASE III SUBUNIT DELTA"/>
    <property type="match status" value="1"/>
</dbReference>
<dbReference type="InterPro" id="IPR027417">
    <property type="entry name" value="P-loop_NTPase"/>
</dbReference>
<dbReference type="GO" id="GO:0003677">
    <property type="term" value="F:DNA binding"/>
    <property type="evidence" value="ECO:0007669"/>
    <property type="project" value="InterPro"/>
</dbReference>
<dbReference type="GO" id="GO:0006261">
    <property type="term" value="P:DNA-templated DNA replication"/>
    <property type="evidence" value="ECO:0007669"/>
    <property type="project" value="TreeGrafter"/>
</dbReference>
<keyword evidence="4" id="KW-0548">Nucleotidyltransferase</keyword>
<dbReference type="EMBL" id="SNVX01000001">
    <property type="protein sequence ID" value="TDN64530.1"/>
    <property type="molecule type" value="Genomic_DNA"/>
</dbReference>
<gene>
    <name evidence="10" type="ORF">EC847_101458</name>
</gene>
<dbReference type="InterPro" id="IPR048731">
    <property type="entry name" value="HolB_lid-gammaproteobact"/>
</dbReference>
<keyword evidence="3" id="KW-0808">Transferase</keyword>
<keyword evidence="6" id="KW-0239">DNA-directed DNA polymerase</keyword>
<dbReference type="NCBIfam" id="NF005941">
    <property type="entry name" value="PRK07993.1"/>
    <property type="match status" value="1"/>
</dbReference>
<dbReference type="InterPro" id="IPR008921">
    <property type="entry name" value="DNA_pol3_clamp-load_cplx_C"/>
</dbReference>
<dbReference type="SUPFAM" id="SSF52540">
    <property type="entry name" value="P-loop containing nucleoside triphosphate hydrolases"/>
    <property type="match status" value="1"/>
</dbReference>
<protein>
    <recommendedName>
        <fullName evidence="2">DNA polymerase III subunit delta'</fullName>
        <ecNumber evidence="1">2.7.7.7</ecNumber>
    </recommendedName>
</protein>
<reference evidence="10 11" key="1">
    <citation type="submission" date="2019-03" db="EMBL/GenBank/DDBJ databases">
        <title>Genomic analyses of the natural microbiome of Caenorhabditis elegans.</title>
        <authorList>
            <person name="Samuel B."/>
        </authorList>
    </citation>
    <scope>NUCLEOTIDE SEQUENCE [LARGE SCALE GENOMIC DNA]</scope>
    <source>
        <strain evidence="10 11">BIGb0156</strain>
    </source>
</reference>
<dbReference type="NCBIfam" id="TIGR00678">
    <property type="entry name" value="holB"/>
    <property type="match status" value="1"/>
</dbReference>
<dbReference type="GO" id="GO:0009360">
    <property type="term" value="C:DNA polymerase III complex"/>
    <property type="evidence" value="ECO:0007669"/>
    <property type="project" value="InterPro"/>
</dbReference>
<dbReference type="Pfam" id="PF09115">
    <property type="entry name" value="DNApol3-delta_C"/>
    <property type="match status" value="1"/>
</dbReference>
<dbReference type="InterPro" id="IPR004622">
    <property type="entry name" value="DNA_pol_HolB"/>
</dbReference>
<dbReference type="InterPro" id="IPR050238">
    <property type="entry name" value="DNA_Rep/Repair_Clamp_Loader"/>
</dbReference>
<comment type="caution">
    <text evidence="10">The sequence shown here is derived from an EMBL/GenBank/DDBJ whole genome shotgun (WGS) entry which is preliminary data.</text>
</comment>
<dbReference type="Pfam" id="PF21500">
    <property type="entry name" value="HolB_lid"/>
    <property type="match status" value="1"/>
</dbReference>
<dbReference type="PANTHER" id="PTHR11669">
    <property type="entry name" value="REPLICATION FACTOR C / DNA POLYMERASE III GAMMA-TAU SUBUNIT"/>
    <property type="match status" value="1"/>
</dbReference>
<sequence>MKWYPWLRPSFEQLVSSYQSGRGHHALLVQALPGMGADALVYALVRFQMCHTPEGQKSCGKCHSCQLMQAGTHPDYYQLAPEKGKSTLGVDAVREITEKLYEHARLGGAKVVWVSDAALLTEAAANALLKTLEEPPVNTWFFLQCEEPARLLATLRSRCRHFHLAPPAESYGIAWLNREVTTSQENLLTVLRLTAGAPAAALELLGESRFAPRQQLCAALDAALQSADWLSLLPALNHDSEAERLYWLSSLLLDAQKMQQGISLLTNVDAWALVQRVANALSSSRLQAMIHDACVCREQLLNVTGLNRELMLNDLLLRWEHWLQPTSMMPIHHL</sequence>
<dbReference type="GO" id="GO:0003887">
    <property type="term" value="F:DNA-directed DNA polymerase activity"/>
    <property type="evidence" value="ECO:0007669"/>
    <property type="project" value="UniProtKB-KW"/>
</dbReference>
<accession>A0A4V3BQU9</accession>
<evidence type="ECO:0000313" key="11">
    <source>
        <dbReference type="Proteomes" id="UP000295530"/>
    </source>
</evidence>
<dbReference type="FunFam" id="3.40.50.300:FF:000890">
    <property type="entry name" value="DNA polymerase III subunit delta"/>
    <property type="match status" value="1"/>
</dbReference>
<dbReference type="Gene3D" id="1.20.272.10">
    <property type="match status" value="1"/>
</dbReference>
<dbReference type="Gene3D" id="3.40.50.300">
    <property type="entry name" value="P-loop containing nucleotide triphosphate hydrolases"/>
    <property type="match status" value="1"/>
</dbReference>
<dbReference type="EC" id="2.7.7.7" evidence="1"/>
<dbReference type="OrthoDB" id="9811073at2"/>
<evidence type="ECO:0000256" key="6">
    <source>
        <dbReference type="ARBA" id="ARBA00022932"/>
    </source>
</evidence>
<evidence type="ECO:0000256" key="7">
    <source>
        <dbReference type="ARBA" id="ARBA00049244"/>
    </source>
</evidence>
<evidence type="ECO:0000259" key="9">
    <source>
        <dbReference type="Pfam" id="PF21500"/>
    </source>
</evidence>
<evidence type="ECO:0000256" key="4">
    <source>
        <dbReference type="ARBA" id="ARBA00022695"/>
    </source>
</evidence>
<dbReference type="Gene3D" id="1.10.8.10">
    <property type="entry name" value="DNA helicase RuvA subunit, C-terminal domain"/>
    <property type="match status" value="1"/>
</dbReference>
<feature type="domain" description="DNA polymerase III delta subunit C-terminal" evidence="8">
    <location>
        <begin position="210"/>
        <end position="321"/>
    </location>
</feature>
<evidence type="ECO:0000256" key="2">
    <source>
        <dbReference type="ARBA" id="ARBA00014363"/>
    </source>
</evidence>
<proteinExistence type="predicted"/>
<comment type="catalytic activity">
    <reaction evidence="7">
        <text>DNA(n) + a 2'-deoxyribonucleoside 5'-triphosphate = DNA(n+1) + diphosphate</text>
        <dbReference type="Rhea" id="RHEA:22508"/>
        <dbReference type="Rhea" id="RHEA-COMP:17339"/>
        <dbReference type="Rhea" id="RHEA-COMP:17340"/>
        <dbReference type="ChEBI" id="CHEBI:33019"/>
        <dbReference type="ChEBI" id="CHEBI:61560"/>
        <dbReference type="ChEBI" id="CHEBI:173112"/>
        <dbReference type="EC" id="2.7.7.7"/>
    </reaction>
</comment>
<evidence type="ECO:0000256" key="1">
    <source>
        <dbReference type="ARBA" id="ARBA00012417"/>
    </source>
</evidence>
<evidence type="ECO:0000256" key="5">
    <source>
        <dbReference type="ARBA" id="ARBA00022705"/>
    </source>
</evidence>
<keyword evidence="11" id="KW-1185">Reference proteome</keyword>